<feature type="transmembrane region" description="Helical" evidence="2">
    <location>
        <begin position="611"/>
        <end position="639"/>
    </location>
</feature>
<evidence type="ECO:0000256" key="2">
    <source>
        <dbReference type="SAM" id="Phobius"/>
    </source>
</evidence>
<evidence type="ECO:0000256" key="1">
    <source>
        <dbReference type="SAM" id="MobiDB-lite"/>
    </source>
</evidence>
<feature type="region of interest" description="Disordered" evidence="1">
    <location>
        <begin position="1"/>
        <end position="321"/>
    </location>
</feature>
<evidence type="ECO:0008006" key="5">
    <source>
        <dbReference type="Google" id="ProtNLM"/>
    </source>
</evidence>
<dbReference type="GO" id="GO:0000011">
    <property type="term" value="P:vacuole inheritance"/>
    <property type="evidence" value="ECO:0007669"/>
    <property type="project" value="TreeGrafter"/>
</dbReference>
<dbReference type="AlphaFoldDB" id="A0A507QN81"/>
<feature type="compositionally biased region" description="Polar residues" evidence="1">
    <location>
        <begin position="8"/>
        <end position="37"/>
    </location>
</feature>
<feature type="compositionally biased region" description="Polar residues" evidence="1">
    <location>
        <begin position="889"/>
        <end position="906"/>
    </location>
</feature>
<dbReference type="Pfam" id="PF12751">
    <property type="entry name" value="Vac7"/>
    <property type="match status" value="1"/>
</dbReference>
<feature type="compositionally biased region" description="Polar residues" evidence="1">
    <location>
        <begin position="426"/>
        <end position="439"/>
    </location>
</feature>
<accession>A0A507QN81</accession>
<comment type="caution">
    <text evidence="3">The sequence shown here is derived from an EMBL/GenBank/DDBJ whole genome shotgun (WGS) entry which is preliminary data.</text>
</comment>
<gene>
    <name evidence="3" type="ORF">MPDQ_003226</name>
</gene>
<feature type="compositionally biased region" description="Basic residues" evidence="1">
    <location>
        <begin position="497"/>
        <end position="506"/>
    </location>
</feature>
<keyword evidence="2" id="KW-0472">Membrane</keyword>
<keyword evidence="2" id="KW-0812">Transmembrane</keyword>
<dbReference type="Proteomes" id="UP000319663">
    <property type="component" value="Unassembled WGS sequence"/>
</dbReference>
<dbReference type="GO" id="GO:0010513">
    <property type="term" value="P:positive regulation of phosphatidylinositol biosynthetic process"/>
    <property type="evidence" value="ECO:0007669"/>
    <property type="project" value="TreeGrafter"/>
</dbReference>
<feature type="compositionally biased region" description="Polar residues" evidence="1">
    <location>
        <begin position="168"/>
        <end position="179"/>
    </location>
</feature>
<name>A0A507QN81_MONPU</name>
<organism evidence="3 4">
    <name type="scientific">Monascus purpureus</name>
    <name type="common">Red mold</name>
    <name type="synonym">Monascus anka</name>
    <dbReference type="NCBI Taxonomy" id="5098"/>
    <lineage>
        <taxon>Eukaryota</taxon>
        <taxon>Fungi</taxon>
        <taxon>Dikarya</taxon>
        <taxon>Ascomycota</taxon>
        <taxon>Pezizomycotina</taxon>
        <taxon>Eurotiomycetes</taxon>
        <taxon>Eurotiomycetidae</taxon>
        <taxon>Eurotiales</taxon>
        <taxon>Aspergillaceae</taxon>
        <taxon>Monascus</taxon>
    </lineage>
</organism>
<feature type="compositionally biased region" description="Polar residues" evidence="1">
    <location>
        <begin position="71"/>
        <end position="89"/>
    </location>
</feature>
<keyword evidence="2" id="KW-1133">Transmembrane helix</keyword>
<proteinExistence type="predicted"/>
<dbReference type="GO" id="GO:1903778">
    <property type="term" value="P:protein localization to vacuolar membrane"/>
    <property type="evidence" value="ECO:0007669"/>
    <property type="project" value="TreeGrafter"/>
</dbReference>
<evidence type="ECO:0000313" key="4">
    <source>
        <dbReference type="Proteomes" id="UP000319663"/>
    </source>
</evidence>
<feature type="compositionally biased region" description="Basic and acidic residues" evidence="1">
    <location>
        <begin position="245"/>
        <end position="257"/>
    </location>
</feature>
<dbReference type="GO" id="GO:0070772">
    <property type="term" value="C:PAS complex"/>
    <property type="evidence" value="ECO:0007669"/>
    <property type="project" value="TreeGrafter"/>
</dbReference>
<feature type="compositionally biased region" description="Basic and acidic residues" evidence="1">
    <location>
        <begin position="189"/>
        <end position="205"/>
    </location>
</feature>
<reference evidence="3 4" key="1">
    <citation type="submission" date="2019-06" db="EMBL/GenBank/DDBJ databases">
        <title>Wine fermentation using esterase from Monascus purpureus.</title>
        <authorList>
            <person name="Geng C."/>
            <person name="Zhang Y."/>
        </authorList>
    </citation>
    <scope>NUCLEOTIDE SEQUENCE [LARGE SCALE GENOMIC DNA]</scope>
    <source>
        <strain evidence="3">HQ1</strain>
    </source>
</reference>
<feature type="compositionally biased region" description="Low complexity" evidence="1">
    <location>
        <begin position="134"/>
        <end position="146"/>
    </location>
</feature>
<feature type="region of interest" description="Disordered" evidence="1">
    <location>
        <begin position="339"/>
        <end position="383"/>
    </location>
</feature>
<feature type="region of interest" description="Disordered" evidence="1">
    <location>
        <begin position="571"/>
        <end position="593"/>
    </location>
</feature>
<feature type="compositionally biased region" description="Basic residues" evidence="1">
    <location>
        <begin position="529"/>
        <end position="540"/>
    </location>
</feature>
<dbReference type="EMBL" id="VIFY01000207">
    <property type="protein sequence ID" value="TQB68554.1"/>
    <property type="molecule type" value="Genomic_DNA"/>
</dbReference>
<feature type="region of interest" description="Disordered" evidence="1">
    <location>
        <begin position="735"/>
        <end position="754"/>
    </location>
</feature>
<sequence length="906" mass="99194">MAMASGTERPTQFNNNGELSGRSTDGQIEETVSTTPARRTASEAGMSELPRPTSTIKRRAHTQPQVPRLSSPVSAPASTTDSIVSSRETSPVRDSLRAVNLTSVDNDLSRSRQSSRSRERSSPRLGTRPFEQKTPLTTATTTTEPPFNAPSLEKSNMAPWTPGRRTFTEQNQPNMSSKRSAVLPVEEQSPDHTPKAESHPWDRSTPRAVGRVNAGGPGSLETVQEMASDPSTPSADTIINMPPPDEPRLQKIEEDPQAKASRQNVESGSESGGNNRGLEMREQPRRQPSGTRPRGDILPKRSTTSLSGSRGKPTDGSVRNMIVETETVSSIPQVSLATVTGDRGVSGRTEPNTLRMKPSTETIRPKKEKKRTRKPAAAASSKADIFEAKVASAVDEADVSDSDETFVYESNPPDPYPARQHRYHSRTPSTTSMASQAEQYTGRPRPGLRDGNHSVTGKRSMKFTNNTYNGSSVDGDAGDVDGGGRGNSRVDGSTTPRHLHIGRHGRSGMYPSLFDSDSPFDQAQPPSRSPRHFPGFRRERHGGSRAAPNYRTMGGSKKTGDAFGYDYDAEGADDERTPLVTPRPTRSRHGRRPNSAAFRHMEHMRYRERGFLFRYGACIIISLLLLLLVGGSTTFIVAVTKPLLDLEVNAIQNVLASEQEIMLDLNVQAVNPNLFPVAVDDLDVNIFARSRFVGTDNAWRDRSQFPREEHIEGSSQLKVDITRCLDRDDDACREESSSGSVHIVDGVDRGTDPINPTDPVGDSQTMLLGRVFLFDSPIIFEPSPWNHVKSISKGQIRLARPGNKTEEGGTERWERVLQHPFELIVRGVVKYQLALSSRIYSSPISSSVQVIPNDDNHQGNGTTLMETAIRVLPSPDSSDGDLEDHGNESSRSAARTTATVPQRFTA</sequence>
<dbReference type="GO" id="GO:0000329">
    <property type="term" value="C:fungal-type vacuole membrane"/>
    <property type="evidence" value="ECO:0007669"/>
    <property type="project" value="TreeGrafter"/>
</dbReference>
<feature type="region of interest" description="Disordered" evidence="1">
    <location>
        <begin position="407"/>
        <end position="555"/>
    </location>
</feature>
<dbReference type="STRING" id="5098.A0A507QN81"/>
<evidence type="ECO:0000313" key="3">
    <source>
        <dbReference type="EMBL" id="TQB68554.1"/>
    </source>
</evidence>
<protein>
    <recommendedName>
        <fullName evidence="5">Phospholipid metabolism enzyme regulator</fullName>
    </recommendedName>
</protein>
<keyword evidence="4" id="KW-1185">Reference proteome</keyword>
<dbReference type="PANTHER" id="PTHR28258">
    <property type="entry name" value="VACUOLAR SEGREGATION PROTEIN 7"/>
    <property type="match status" value="1"/>
</dbReference>
<dbReference type="InterPro" id="IPR024260">
    <property type="entry name" value="Vac7"/>
</dbReference>
<dbReference type="OrthoDB" id="1204at2759"/>
<dbReference type="PANTHER" id="PTHR28258:SF1">
    <property type="entry name" value="VACUOLAR SEGREGATION PROTEIN 7"/>
    <property type="match status" value="1"/>
</dbReference>
<feature type="region of interest" description="Disordered" evidence="1">
    <location>
        <begin position="872"/>
        <end position="906"/>
    </location>
</feature>
<feature type="compositionally biased region" description="Polar residues" evidence="1">
    <location>
        <begin position="453"/>
        <end position="468"/>
    </location>
</feature>